<protein>
    <recommendedName>
        <fullName evidence="3">Restriction endonuclease</fullName>
    </recommendedName>
</protein>
<dbReference type="Proteomes" id="UP000016648">
    <property type="component" value="Unassembled WGS sequence"/>
</dbReference>
<dbReference type="PATRIC" id="fig|1115809.3.peg.1964"/>
<proteinExistence type="predicted"/>
<gene>
    <name evidence="1" type="ORF">HMPREF9135_1612</name>
</gene>
<comment type="caution">
    <text evidence="1">The sequence shown here is derived from an EMBL/GenBank/DDBJ whole genome shotgun (WGS) entry which is preliminary data.</text>
</comment>
<name>U2QBQ4_9BACT</name>
<dbReference type="EMBL" id="AWEY01000033">
    <property type="protein sequence ID" value="ERK38743.1"/>
    <property type="molecule type" value="Genomic_DNA"/>
</dbReference>
<dbReference type="RefSeq" id="WP_021590189.1">
    <property type="nucleotide sequence ID" value="NZ_AWEY01000033.1"/>
</dbReference>
<reference evidence="1 2" key="1">
    <citation type="submission" date="2013-08" db="EMBL/GenBank/DDBJ databases">
        <authorList>
            <person name="Durkin A.S."/>
            <person name="Haft D.R."/>
            <person name="McCorrison J."/>
            <person name="Torralba M."/>
            <person name="Gillis M."/>
            <person name="Haft D.H."/>
            <person name="Methe B."/>
            <person name="Sutton G."/>
            <person name="Nelson K.E."/>
        </authorList>
    </citation>
    <scope>NUCLEOTIDE SEQUENCE [LARGE SCALE GENOMIC DNA]</scope>
    <source>
        <strain evidence="1 2">F0067</strain>
    </source>
</reference>
<dbReference type="AlphaFoldDB" id="U2QBQ4"/>
<keyword evidence="2" id="KW-1185">Reference proteome</keyword>
<evidence type="ECO:0000313" key="1">
    <source>
        <dbReference type="EMBL" id="ERK38743.1"/>
    </source>
</evidence>
<evidence type="ECO:0000313" key="2">
    <source>
        <dbReference type="Proteomes" id="UP000016648"/>
    </source>
</evidence>
<sequence length="369" mass="42883">MEEHSFNSYIKEVLKTAFKEKGEDIYEQSLLLQYLKLKTKSANRGSKSRSSFANLYAVYVIVEDYINHGFHKSKGYSKYEGAQYSILFKRQRELPFGEKLQNHALNNRMNAEFQKYFPTSNLVPIIRDLETNRYWINENLLLIKTGGRVYNIATSIIAIIDKYIEIKQQSLKLFIEQCRQLQAMQTTEPKRAESFLQDLLAPNIDARLFEIVSYSILKCFYKGQTVIWGYDMDSLNKEALLLYKTGRTNANDGGIDFVMKPLGRFFQVTESLDFRKYFLDIDKIERYPITFVVKTNAPVPSVQAKLRQNAVETYKVEKVVDKFMNCIEEIINIPSLLDCLSAVARKGEIKEVLDELILQSKVEFNYDEG</sequence>
<organism evidence="1 2">
    <name type="scientific">Segatella baroniae F0067</name>
    <dbReference type="NCBI Taxonomy" id="1115809"/>
    <lineage>
        <taxon>Bacteria</taxon>
        <taxon>Pseudomonadati</taxon>
        <taxon>Bacteroidota</taxon>
        <taxon>Bacteroidia</taxon>
        <taxon>Bacteroidales</taxon>
        <taxon>Prevotellaceae</taxon>
        <taxon>Segatella</taxon>
    </lineage>
</organism>
<accession>U2QBQ4</accession>
<evidence type="ECO:0008006" key="3">
    <source>
        <dbReference type="Google" id="ProtNLM"/>
    </source>
</evidence>